<dbReference type="Pfam" id="PF12697">
    <property type="entry name" value="Abhydrolase_6"/>
    <property type="match status" value="1"/>
</dbReference>
<dbReference type="Gene3D" id="3.40.50.1820">
    <property type="entry name" value="alpha/beta hydrolase"/>
    <property type="match status" value="1"/>
</dbReference>
<dbReference type="EMBL" id="UINC01001590">
    <property type="protein sequence ID" value="SUZ84315.1"/>
    <property type="molecule type" value="Genomic_DNA"/>
</dbReference>
<evidence type="ECO:0000259" key="1">
    <source>
        <dbReference type="Pfam" id="PF12697"/>
    </source>
</evidence>
<dbReference type="GO" id="GO:0047372">
    <property type="term" value="F:monoacylglycerol lipase activity"/>
    <property type="evidence" value="ECO:0007669"/>
    <property type="project" value="TreeGrafter"/>
</dbReference>
<dbReference type="AlphaFoldDB" id="A0A381QY09"/>
<sequence length="270" mass="27587">VHFEVAGRTVNAATGAVSVDRPEVADAPLVVLVHGAGMDRSVWSHQTRWLAHHDTRALAVDLPGHGASDGPALSSVTDMAYWLCQVADALGGPIHVVGHSMGAFIGLEASATDPDRIASLALLGVGATMAVHPDLQAAADADDPKAAALMAGWMHGPDQQFGDNPTPGMSMTGTSQATIESCPPGVLGPDLRACAAYDGAVTAASTVSCPTTLILGALDRMTPRKTAQLLVDAMVGATVVELAASGHAPMMEEPDTVRSVLGEHLVRATA</sequence>
<dbReference type="PRINTS" id="PR00111">
    <property type="entry name" value="ABHYDROLASE"/>
</dbReference>
<reference evidence="2" key="1">
    <citation type="submission" date="2018-05" db="EMBL/GenBank/DDBJ databases">
        <authorList>
            <person name="Lanie J.A."/>
            <person name="Ng W.-L."/>
            <person name="Kazmierczak K.M."/>
            <person name="Andrzejewski T.M."/>
            <person name="Davidsen T.M."/>
            <person name="Wayne K.J."/>
            <person name="Tettelin H."/>
            <person name="Glass J.I."/>
            <person name="Rusch D."/>
            <person name="Podicherti R."/>
            <person name="Tsui H.-C.T."/>
            <person name="Winkler M.E."/>
        </authorList>
    </citation>
    <scope>NUCLEOTIDE SEQUENCE</scope>
</reference>
<protein>
    <recommendedName>
        <fullName evidence="1">AB hydrolase-1 domain-containing protein</fullName>
    </recommendedName>
</protein>
<dbReference type="GO" id="GO:0016020">
    <property type="term" value="C:membrane"/>
    <property type="evidence" value="ECO:0007669"/>
    <property type="project" value="TreeGrafter"/>
</dbReference>
<dbReference type="InterPro" id="IPR050266">
    <property type="entry name" value="AB_hydrolase_sf"/>
</dbReference>
<organism evidence="2">
    <name type="scientific">marine metagenome</name>
    <dbReference type="NCBI Taxonomy" id="408172"/>
    <lineage>
        <taxon>unclassified sequences</taxon>
        <taxon>metagenomes</taxon>
        <taxon>ecological metagenomes</taxon>
    </lineage>
</organism>
<dbReference type="PANTHER" id="PTHR43798:SF5">
    <property type="entry name" value="MONOACYLGLYCEROL LIPASE ABHD6"/>
    <property type="match status" value="1"/>
</dbReference>
<proteinExistence type="predicted"/>
<dbReference type="InterPro" id="IPR000073">
    <property type="entry name" value="AB_hydrolase_1"/>
</dbReference>
<name>A0A381QY09_9ZZZZ</name>
<dbReference type="GO" id="GO:0046464">
    <property type="term" value="P:acylglycerol catabolic process"/>
    <property type="evidence" value="ECO:0007669"/>
    <property type="project" value="TreeGrafter"/>
</dbReference>
<dbReference type="InterPro" id="IPR029058">
    <property type="entry name" value="AB_hydrolase_fold"/>
</dbReference>
<gene>
    <name evidence="2" type="ORF">METZ01_LOCUS37169</name>
</gene>
<dbReference type="SUPFAM" id="SSF53474">
    <property type="entry name" value="alpha/beta-Hydrolases"/>
    <property type="match status" value="1"/>
</dbReference>
<feature type="non-terminal residue" evidence="2">
    <location>
        <position position="1"/>
    </location>
</feature>
<feature type="domain" description="AB hydrolase-1" evidence="1">
    <location>
        <begin position="30"/>
        <end position="257"/>
    </location>
</feature>
<dbReference type="PANTHER" id="PTHR43798">
    <property type="entry name" value="MONOACYLGLYCEROL LIPASE"/>
    <property type="match status" value="1"/>
</dbReference>
<accession>A0A381QY09</accession>
<evidence type="ECO:0000313" key="2">
    <source>
        <dbReference type="EMBL" id="SUZ84315.1"/>
    </source>
</evidence>